<reference evidence="2" key="1">
    <citation type="submission" date="2020-05" db="EMBL/GenBank/DDBJ databases">
        <authorList>
            <person name="Wang L."/>
            <person name="Shao Z."/>
        </authorList>
    </citation>
    <scope>NUCLEOTIDE SEQUENCE</scope>
    <source>
        <strain evidence="2">MCCC 1A05776</strain>
    </source>
</reference>
<feature type="transmembrane region" description="Helical" evidence="1">
    <location>
        <begin position="440"/>
        <end position="457"/>
    </location>
</feature>
<feature type="transmembrane region" description="Helical" evidence="1">
    <location>
        <begin position="501"/>
        <end position="522"/>
    </location>
</feature>
<feature type="transmembrane region" description="Helical" evidence="1">
    <location>
        <begin position="76"/>
        <end position="98"/>
    </location>
</feature>
<keyword evidence="1" id="KW-1133">Transmembrane helix</keyword>
<accession>A0AAW4YTP5</accession>
<dbReference type="EMBL" id="JABFTS010000003">
    <property type="protein sequence ID" value="MCE8051510.1"/>
    <property type="molecule type" value="Genomic_DNA"/>
</dbReference>
<gene>
    <name evidence="2" type="ORF">HOP61_09420</name>
</gene>
<comment type="caution">
    <text evidence="2">The sequence shown here is derived from an EMBL/GenBank/DDBJ whole genome shotgun (WGS) entry which is preliminary data.</text>
</comment>
<evidence type="ECO:0000256" key="1">
    <source>
        <dbReference type="SAM" id="Phobius"/>
    </source>
</evidence>
<dbReference type="InterPro" id="IPR011435">
    <property type="entry name" value="UmpAB"/>
</dbReference>
<feature type="transmembrane region" description="Helical" evidence="1">
    <location>
        <begin position="416"/>
        <end position="434"/>
    </location>
</feature>
<dbReference type="AlphaFoldDB" id="A0AAW4YTP5"/>
<feature type="transmembrane region" description="Helical" evidence="1">
    <location>
        <begin position="305"/>
        <end position="324"/>
    </location>
</feature>
<keyword evidence="1" id="KW-0812">Transmembrane</keyword>
<feature type="transmembrane region" description="Helical" evidence="1">
    <location>
        <begin position="248"/>
        <end position="271"/>
    </location>
</feature>
<feature type="transmembrane region" description="Helical" evidence="1">
    <location>
        <begin position="119"/>
        <end position="142"/>
    </location>
</feature>
<evidence type="ECO:0000313" key="3">
    <source>
        <dbReference type="Proteomes" id="UP001320178"/>
    </source>
</evidence>
<feature type="transmembrane region" description="Helical" evidence="1">
    <location>
        <begin position="216"/>
        <end position="236"/>
    </location>
</feature>
<feature type="transmembrane region" description="Helical" evidence="1">
    <location>
        <begin position="51"/>
        <end position="70"/>
    </location>
</feature>
<sequence>MGRWYSVAAARANRLLHRATNATRHHCPTDIARESVLVEQFKDFLHALAHALRNLLPIIIVVVAFQALLLREWPEGGLGMAAGLLIVALGVALFLQGLELSIFPVGKRLANQFTRRGSMPLLMLFGFAIGFSAVIAEPALIAVAEQAALISDGRIDALTLRLIVASSVGLVMALGVFRVILGHPLHWYMIVGYVVVVLVTFFAPEEIVGLAYDSGGVTTNIVTVPLIAALGIGLAASIRGRNPLVDGFGLVALAVMVPMISVQLYGILVYADPGTLAGSAEMLHAEADVAPPAGWVTMILDLFGMLRDVLPIILVILFFQYAVLRHPLASPLKVGVGFALVIVGLYAFVVGLKLGLFPIGQSMAAQLIGFDTWLWVYLFAFCIGFATTMAEPALIAVGQQAEEAAAGKIQGNVIRILVALGVAIGITIGVHRIISGDSIHYYIIGGYVLVILLTALAPRYIVALAFDLGGVTTSEVTVPLVTALGIGLASQIEGRNVLIDGFGLIAFASIFPIVTVMSYAIVMERVAKPGGKTR</sequence>
<feature type="transmembrane region" description="Helical" evidence="1">
    <location>
        <begin position="187"/>
        <end position="204"/>
    </location>
</feature>
<feature type="transmembrane region" description="Helical" evidence="1">
    <location>
        <begin position="374"/>
        <end position="395"/>
    </location>
</feature>
<proteinExistence type="predicted"/>
<evidence type="ECO:0000313" key="2">
    <source>
        <dbReference type="EMBL" id="MCE8051510.1"/>
    </source>
</evidence>
<dbReference type="Pfam" id="PF07556">
    <property type="entry name" value="DUF1538"/>
    <property type="match status" value="2"/>
</dbReference>
<feature type="transmembrane region" description="Helical" evidence="1">
    <location>
        <begin position="336"/>
        <end position="354"/>
    </location>
</feature>
<reference evidence="2" key="2">
    <citation type="journal article" date="2021" name="Front. Microbiol.">
        <title>Aerobic Denitrification and Heterotrophic Sulfur Oxidation in the Genus Halomonas Revealed by Six Novel Species Characterizations and Genome-Based Analysis.</title>
        <authorList>
            <person name="Wang L."/>
            <person name="Shao Z."/>
        </authorList>
    </citation>
    <scope>NUCLEOTIDE SEQUENCE</scope>
    <source>
        <strain evidence="2">MCCC 1A05776</strain>
    </source>
</reference>
<keyword evidence="1" id="KW-0472">Membrane</keyword>
<protein>
    <submittedName>
        <fullName evidence="2">DUF1538 domain-containing protein</fullName>
    </submittedName>
</protein>
<organism evidence="2 3">
    <name type="scientific">Billgrantia desiderata</name>
    <dbReference type="NCBI Taxonomy" id="52021"/>
    <lineage>
        <taxon>Bacteria</taxon>
        <taxon>Pseudomonadati</taxon>
        <taxon>Pseudomonadota</taxon>
        <taxon>Gammaproteobacteria</taxon>
        <taxon>Oceanospirillales</taxon>
        <taxon>Halomonadaceae</taxon>
        <taxon>Billgrantia</taxon>
    </lineage>
</organism>
<name>A0AAW4YTP5_9GAMM</name>
<feature type="transmembrane region" description="Helical" evidence="1">
    <location>
        <begin position="464"/>
        <end position="489"/>
    </location>
</feature>
<dbReference type="Proteomes" id="UP001320178">
    <property type="component" value="Unassembled WGS sequence"/>
</dbReference>
<feature type="transmembrane region" description="Helical" evidence="1">
    <location>
        <begin position="162"/>
        <end position="180"/>
    </location>
</feature>